<feature type="transmembrane region" description="Helical" evidence="5">
    <location>
        <begin position="106"/>
        <end position="124"/>
    </location>
</feature>
<evidence type="ECO:0000259" key="6">
    <source>
        <dbReference type="PROSITE" id="PS50262"/>
    </source>
</evidence>
<evidence type="ECO:0000256" key="4">
    <source>
        <dbReference type="ARBA" id="ARBA00023136"/>
    </source>
</evidence>
<feature type="transmembrane region" description="Helical" evidence="5">
    <location>
        <begin position="71"/>
        <end position="94"/>
    </location>
</feature>
<dbReference type="AlphaFoldDB" id="A0AAE1DI47"/>
<reference evidence="7" key="1">
    <citation type="journal article" date="2023" name="G3 (Bethesda)">
        <title>A reference genome for the long-term kleptoplast-retaining sea slug Elysia crispata morphotype clarki.</title>
        <authorList>
            <person name="Eastman K.E."/>
            <person name="Pendleton A.L."/>
            <person name="Shaikh M.A."/>
            <person name="Suttiyut T."/>
            <person name="Ogas R."/>
            <person name="Tomko P."/>
            <person name="Gavelis G."/>
            <person name="Widhalm J.R."/>
            <person name="Wisecaver J.H."/>
        </authorList>
    </citation>
    <scope>NUCLEOTIDE SEQUENCE</scope>
    <source>
        <strain evidence="7">ECLA1</strain>
    </source>
</reference>
<evidence type="ECO:0000256" key="3">
    <source>
        <dbReference type="ARBA" id="ARBA00022989"/>
    </source>
</evidence>
<evidence type="ECO:0000256" key="5">
    <source>
        <dbReference type="SAM" id="Phobius"/>
    </source>
</evidence>
<keyword evidence="2 5" id="KW-0812">Transmembrane</keyword>
<dbReference type="EMBL" id="JAWDGP010003742">
    <property type="protein sequence ID" value="KAK3771392.1"/>
    <property type="molecule type" value="Genomic_DNA"/>
</dbReference>
<sequence length="252" mass="27679">MDASTSTSSTQNQTDLTGTLYRLIIAMRIVLNPAISNSALLAAIINVVTFARINLSHGVNLNLLILSTTDFFISVIAVLLNFSFVALWLGVRSLAIRQILFINLRIFNYPATASTVVTSVIAVVRCLSVMKPLSFHLVTACRQVAAIALGCLIGFSVPIYNQILVHVVLRSESNRDTHAFDAYRNAFFFTCLTVNILSIVFLMAALKKSSRFQSTASSSTTDKDSRSSFRREAQVMMTVILLLTIFVVCNTP</sequence>
<keyword evidence="8" id="KW-1185">Reference proteome</keyword>
<feature type="transmembrane region" description="Helical" evidence="5">
    <location>
        <begin position="144"/>
        <end position="165"/>
    </location>
</feature>
<dbReference type="PROSITE" id="PS50262">
    <property type="entry name" value="G_PROTEIN_RECEP_F1_2"/>
    <property type="match status" value="1"/>
</dbReference>
<evidence type="ECO:0000256" key="2">
    <source>
        <dbReference type="ARBA" id="ARBA00022692"/>
    </source>
</evidence>
<organism evidence="7 8">
    <name type="scientific">Elysia crispata</name>
    <name type="common">lettuce slug</name>
    <dbReference type="NCBI Taxonomy" id="231223"/>
    <lineage>
        <taxon>Eukaryota</taxon>
        <taxon>Metazoa</taxon>
        <taxon>Spiralia</taxon>
        <taxon>Lophotrochozoa</taxon>
        <taxon>Mollusca</taxon>
        <taxon>Gastropoda</taxon>
        <taxon>Heterobranchia</taxon>
        <taxon>Euthyneura</taxon>
        <taxon>Panpulmonata</taxon>
        <taxon>Sacoglossa</taxon>
        <taxon>Placobranchoidea</taxon>
        <taxon>Plakobranchidae</taxon>
        <taxon>Elysia</taxon>
    </lineage>
</organism>
<evidence type="ECO:0000313" key="7">
    <source>
        <dbReference type="EMBL" id="KAK3771392.1"/>
    </source>
</evidence>
<dbReference type="Gene3D" id="1.20.1070.10">
    <property type="entry name" value="Rhodopsin 7-helix transmembrane proteins"/>
    <property type="match status" value="1"/>
</dbReference>
<dbReference type="Proteomes" id="UP001283361">
    <property type="component" value="Unassembled WGS sequence"/>
</dbReference>
<dbReference type="SUPFAM" id="SSF81321">
    <property type="entry name" value="Family A G protein-coupled receptor-like"/>
    <property type="match status" value="1"/>
</dbReference>
<evidence type="ECO:0000313" key="8">
    <source>
        <dbReference type="Proteomes" id="UP001283361"/>
    </source>
</evidence>
<comment type="subcellular location">
    <subcellularLocation>
        <location evidence="1">Membrane</location>
    </subcellularLocation>
</comment>
<feature type="transmembrane region" description="Helical" evidence="5">
    <location>
        <begin position="186"/>
        <end position="206"/>
    </location>
</feature>
<feature type="transmembrane region" description="Helical" evidence="5">
    <location>
        <begin position="29"/>
        <end position="51"/>
    </location>
</feature>
<keyword evidence="4 5" id="KW-0472">Membrane</keyword>
<accession>A0AAE1DI47</accession>
<gene>
    <name evidence="7" type="ORF">RRG08_050443</name>
</gene>
<feature type="transmembrane region" description="Helical" evidence="5">
    <location>
        <begin position="233"/>
        <end position="251"/>
    </location>
</feature>
<comment type="caution">
    <text evidence="7">The sequence shown here is derived from an EMBL/GenBank/DDBJ whole genome shotgun (WGS) entry which is preliminary data.</text>
</comment>
<keyword evidence="3 5" id="KW-1133">Transmembrane helix</keyword>
<dbReference type="GO" id="GO:0016020">
    <property type="term" value="C:membrane"/>
    <property type="evidence" value="ECO:0007669"/>
    <property type="project" value="UniProtKB-SubCell"/>
</dbReference>
<protein>
    <recommendedName>
        <fullName evidence="6">G-protein coupled receptors family 1 profile domain-containing protein</fullName>
    </recommendedName>
</protein>
<proteinExistence type="predicted"/>
<feature type="domain" description="G-protein coupled receptors family 1 profile" evidence="6">
    <location>
        <begin position="36"/>
        <end position="252"/>
    </location>
</feature>
<evidence type="ECO:0000256" key="1">
    <source>
        <dbReference type="ARBA" id="ARBA00004370"/>
    </source>
</evidence>
<dbReference type="InterPro" id="IPR017452">
    <property type="entry name" value="GPCR_Rhodpsn_7TM"/>
</dbReference>
<name>A0AAE1DI47_9GAST</name>